<name>A0A0B3RRF8_9RHOB</name>
<sequence length="64" mass="7178">MCLTAEALALFLNLLAPQIIESSPGRYVVNATDREAHWVAVGDRWCSMAPQIDRMERFASLRAD</sequence>
<proteinExistence type="predicted"/>
<accession>A0A0B3RRF8</accession>
<reference evidence="1 2" key="1">
    <citation type="submission" date="2014-10" db="EMBL/GenBank/DDBJ databases">
        <title>Genome sequence of Ponticoccus sp. strain UMTAT08 isolated from clonal culture of toxic dinoflagellate Alexandrium tamiyavanichii.</title>
        <authorList>
            <person name="Gan H.Y."/>
            <person name="Muhd D.-D."/>
            <person name="Mohd Noor M.E."/>
            <person name="Yeong Y.S."/>
            <person name="Usup G."/>
        </authorList>
    </citation>
    <scope>NUCLEOTIDE SEQUENCE [LARGE SCALE GENOMIC DNA]</scope>
    <source>
        <strain evidence="1 2">UMTAT08</strain>
    </source>
</reference>
<keyword evidence="1" id="KW-0560">Oxidoreductase</keyword>
<comment type="caution">
    <text evidence="1">The sequence shown here is derived from an EMBL/GenBank/DDBJ whole genome shotgun (WGS) entry which is preliminary data.</text>
</comment>
<evidence type="ECO:0000313" key="1">
    <source>
        <dbReference type="EMBL" id="KHQ50452.1"/>
    </source>
</evidence>
<evidence type="ECO:0000313" key="2">
    <source>
        <dbReference type="Proteomes" id="UP000030960"/>
    </source>
</evidence>
<dbReference type="Proteomes" id="UP000030960">
    <property type="component" value="Unassembled WGS sequence"/>
</dbReference>
<protein>
    <submittedName>
        <fullName evidence="1">Ketol-acid reductoisomerase</fullName>
        <ecNumber evidence="1">1.1.1.86</ecNumber>
    </submittedName>
</protein>
<keyword evidence="2" id="KW-1185">Reference proteome</keyword>
<dbReference type="RefSeq" id="WP_043146095.1">
    <property type="nucleotide sequence ID" value="NZ_JSUQ01000026.1"/>
</dbReference>
<dbReference type="OrthoDB" id="7874733at2"/>
<gene>
    <name evidence="1" type="ORF">OA50_04960</name>
</gene>
<keyword evidence="1" id="KW-0413">Isomerase</keyword>
<dbReference type="EMBL" id="JSUQ01000026">
    <property type="protein sequence ID" value="KHQ50452.1"/>
    <property type="molecule type" value="Genomic_DNA"/>
</dbReference>
<dbReference type="GO" id="GO:0016853">
    <property type="term" value="F:isomerase activity"/>
    <property type="evidence" value="ECO:0007669"/>
    <property type="project" value="UniProtKB-KW"/>
</dbReference>
<dbReference type="GO" id="GO:0004455">
    <property type="term" value="F:ketol-acid reductoisomerase activity"/>
    <property type="evidence" value="ECO:0007669"/>
    <property type="project" value="UniProtKB-EC"/>
</dbReference>
<dbReference type="AlphaFoldDB" id="A0A0B3RRF8"/>
<organism evidence="1 2">
    <name type="scientific">Mameliella alba</name>
    <dbReference type="NCBI Taxonomy" id="561184"/>
    <lineage>
        <taxon>Bacteria</taxon>
        <taxon>Pseudomonadati</taxon>
        <taxon>Pseudomonadota</taxon>
        <taxon>Alphaproteobacteria</taxon>
        <taxon>Rhodobacterales</taxon>
        <taxon>Roseobacteraceae</taxon>
        <taxon>Mameliella</taxon>
    </lineage>
</organism>
<dbReference type="EC" id="1.1.1.86" evidence="1"/>